<proteinExistence type="predicted"/>
<evidence type="ECO:0000313" key="2">
    <source>
        <dbReference type="Proteomes" id="UP001054945"/>
    </source>
</evidence>
<comment type="caution">
    <text evidence="1">The sequence shown here is derived from an EMBL/GenBank/DDBJ whole genome shotgun (WGS) entry which is preliminary data.</text>
</comment>
<gene>
    <name evidence="1" type="ORF">CEXT_256841</name>
</gene>
<dbReference type="Proteomes" id="UP001054945">
    <property type="component" value="Unassembled WGS sequence"/>
</dbReference>
<sequence>MRAAIKMPANIPDDILMLGLRGGLGSRLAGNKDGFLCKTYVSVLFALFLVLEASRMMSELSGATVIKDGDVGEL</sequence>
<evidence type="ECO:0000313" key="1">
    <source>
        <dbReference type="EMBL" id="GIY87016.1"/>
    </source>
</evidence>
<protein>
    <submittedName>
        <fullName evidence="1">Uncharacterized protein</fullName>
    </submittedName>
</protein>
<dbReference type="AlphaFoldDB" id="A0AAV4WYT5"/>
<reference evidence="1 2" key="1">
    <citation type="submission" date="2021-06" db="EMBL/GenBank/DDBJ databases">
        <title>Caerostris extrusa draft genome.</title>
        <authorList>
            <person name="Kono N."/>
            <person name="Arakawa K."/>
        </authorList>
    </citation>
    <scope>NUCLEOTIDE SEQUENCE [LARGE SCALE GENOMIC DNA]</scope>
</reference>
<name>A0AAV4WYT5_CAEEX</name>
<dbReference type="EMBL" id="BPLR01016872">
    <property type="protein sequence ID" value="GIY87016.1"/>
    <property type="molecule type" value="Genomic_DNA"/>
</dbReference>
<keyword evidence="2" id="KW-1185">Reference proteome</keyword>
<accession>A0AAV4WYT5</accession>
<organism evidence="1 2">
    <name type="scientific">Caerostris extrusa</name>
    <name type="common">Bark spider</name>
    <name type="synonym">Caerostris bankana</name>
    <dbReference type="NCBI Taxonomy" id="172846"/>
    <lineage>
        <taxon>Eukaryota</taxon>
        <taxon>Metazoa</taxon>
        <taxon>Ecdysozoa</taxon>
        <taxon>Arthropoda</taxon>
        <taxon>Chelicerata</taxon>
        <taxon>Arachnida</taxon>
        <taxon>Araneae</taxon>
        <taxon>Araneomorphae</taxon>
        <taxon>Entelegynae</taxon>
        <taxon>Araneoidea</taxon>
        <taxon>Araneidae</taxon>
        <taxon>Caerostris</taxon>
    </lineage>
</organism>